<dbReference type="HOGENOM" id="CLU_2442844_0_0_1"/>
<evidence type="ECO:0000313" key="4">
    <source>
        <dbReference type="Proteomes" id="UP000001940"/>
    </source>
</evidence>
<dbReference type="EMBL" id="BX284602">
    <property type="protein sequence ID" value="CCD70102.1"/>
    <property type="molecule type" value="Genomic_DNA"/>
</dbReference>
<feature type="chain" id="PRO_5004334835" evidence="2">
    <location>
        <begin position="23"/>
        <end position="104"/>
    </location>
</feature>
<dbReference type="AlphaFoldDB" id="Q9TXY4"/>
<keyword evidence="4" id="KW-1185">Reference proteome</keyword>
<dbReference type="KEGG" id="cel:CELE_F46F5.9"/>
<dbReference type="STRING" id="6239.F46F5.9.1"/>
<accession>Q9TXY4</accession>
<keyword evidence="2" id="KW-0732">Signal</keyword>
<dbReference type="PhylomeDB" id="Q9TXY4"/>
<dbReference type="AGR" id="WB:WBGene00018500"/>
<evidence type="ECO:0000256" key="1">
    <source>
        <dbReference type="SAM" id="MobiDB-lite"/>
    </source>
</evidence>
<gene>
    <name evidence="3 5" type="primary">msrp-4</name>
    <name evidence="3" type="ORF">CELE_F46F5.9</name>
    <name evidence="5" type="ORF">F46F5.9</name>
</gene>
<dbReference type="PIR" id="B88030">
    <property type="entry name" value="B88030"/>
</dbReference>
<evidence type="ECO:0000256" key="2">
    <source>
        <dbReference type="SAM" id="SignalP"/>
    </source>
</evidence>
<dbReference type="InParanoid" id="Q9TXY4"/>
<dbReference type="Bgee" id="WBGene00018500">
    <property type="expression patterns" value="Expressed in material anatomical entity and 3 other cell types or tissues"/>
</dbReference>
<dbReference type="UCSC" id="F46F5.9">
    <property type="organism name" value="c. elegans"/>
</dbReference>
<protein>
    <submittedName>
        <fullName evidence="3">MS Related Protein</fullName>
    </submittedName>
</protein>
<sequence length="104" mass="10198">MRRQTAAIYALIGLLAVFVLQGSTETTTASPAADDAGTVAPNVGAAGTTATPSTAKESATDPPPAGTPAPEKAAEAEAAEATVASFTPIYSTLAAFAIVLAHAL</sequence>
<evidence type="ECO:0000313" key="5">
    <source>
        <dbReference type="WormBase" id="F46F5.9"/>
    </source>
</evidence>
<dbReference type="CTD" id="185862"/>
<dbReference type="GeneID" id="185862"/>
<name>Q9TXY4_CAEEL</name>
<evidence type="ECO:0000313" key="3">
    <source>
        <dbReference type="EMBL" id="CCD70102.1"/>
    </source>
</evidence>
<feature type="signal peptide" evidence="2">
    <location>
        <begin position="1"/>
        <end position="22"/>
    </location>
</feature>
<dbReference type="RefSeq" id="NP_493822.1">
    <property type="nucleotide sequence ID" value="NM_061421.3"/>
</dbReference>
<dbReference type="Proteomes" id="UP000001940">
    <property type="component" value="Chromosome II"/>
</dbReference>
<dbReference type="WormBase" id="F46F5.9">
    <property type="protein sequence ID" value="CE19425"/>
    <property type="gene ID" value="WBGene00018500"/>
    <property type="gene designation" value="msrp-4"/>
</dbReference>
<reference evidence="3 4" key="1">
    <citation type="journal article" date="1998" name="Science">
        <title>Genome sequence of the nematode C. elegans: a platform for investigating biology.</title>
        <authorList>
            <consortium name="The C. elegans sequencing consortium"/>
            <person name="Sulson J.E."/>
            <person name="Waterston R."/>
        </authorList>
    </citation>
    <scope>NUCLEOTIDE SEQUENCE [LARGE SCALE GENOMIC DNA]</scope>
    <source>
        <strain evidence="3 4">Bristol N2</strain>
    </source>
</reference>
<proteinExistence type="predicted"/>
<organism evidence="3 4">
    <name type="scientific">Caenorhabditis elegans</name>
    <dbReference type="NCBI Taxonomy" id="6239"/>
    <lineage>
        <taxon>Eukaryota</taxon>
        <taxon>Metazoa</taxon>
        <taxon>Ecdysozoa</taxon>
        <taxon>Nematoda</taxon>
        <taxon>Chromadorea</taxon>
        <taxon>Rhabditida</taxon>
        <taxon>Rhabditina</taxon>
        <taxon>Rhabditomorpha</taxon>
        <taxon>Rhabditoidea</taxon>
        <taxon>Rhabditidae</taxon>
        <taxon>Peloderinae</taxon>
        <taxon>Caenorhabditis</taxon>
    </lineage>
</organism>
<dbReference type="DIP" id="DIP-27080N"/>
<dbReference type="PaxDb" id="6239-F46F5.9"/>
<feature type="compositionally biased region" description="Low complexity" evidence="1">
    <location>
        <begin position="44"/>
        <end position="55"/>
    </location>
</feature>
<feature type="region of interest" description="Disordered" evidence="1">
    <location>
        <begin position="26"/>
        <end position="78"/>
    </location>
</feature>